<evidence type="ECO:0000313" key="3">
    <source>
        <dbReference type="EMBL" id="GAA2485035.1"/>
    </source>
</evidence>
<feature type="chain" id="PRO_5046374351" description="Lipoprotein" evidence="2">
    <location>
        <begin position="18"/>
        <end position="162"/>
    </location>
</feature>
<accession>A0ABN3LJ81</accession>
<feature type="signal peptide" evidence="2">
    <location>
        <begin position="1"/>
        <end position="17"/>
    </location>
</feature>
<protein>
    <recommendedName>
        <fullName evidence="5">Lipoprotein</fullName>
    </recommendedName>
</protein>
<dbReference type="RefSeq" id="WP_344255102.1">
    <property type="nucleotide sequence ID" value="NZ_BAAARE010000009.1"/>
</dbReference>
<evidence type="ECO:0000313" key="4">
    <source>
        <dbReference type="Proteomes" id="UP001500730"/>
    </source>
</evidence>
<evidence type="ECO:0008006" key="5">
    <source>
        <dbReference type="Google" id="ProtNLM"/>
    </source>
</evidence>
<dbReference type="EMBL" id="BAAARE010000009">
    <property type="protein sequence ID" value="GAA2485035.1"/>
    <property type="molecule type" value="Genomic_DNA"/>
</dbReference>
<dbReference type="PROSITE" id="PS51257">
    <property type="entry name" value="PROKAR_LIPOPROTEIN"/>
    <property type="match status" value="1"/>
</dbReference>
<proteinExistence type="predicted"/>
<comment type="caution">
    <text evidence="3">The sequence shown here is derived from an EMBL/GenBank/DDBJ whole genome shotgun (WGS) entry which is preliminary data.</text>
</comment>
<keyword evidence="2" id="KW-0732">Signal</keyword>
<keyword evidence="4" id="KW-1185">Reference proteome</keyword>
<gene>
    <name evidence="3" type="ORF">GCM10009858_23600</name>
</gene>
<feature type="region of interest" description="Disordered" evidence="1">
    <location>
        <begin position="20"/>
        <end position="53"/>
    </location>
</feature>
<evidence type="ECO:0000256" key="1">
    <source>
        <dbReference type="SAM" id="MobiDB-lite"/>
    </source>
</evidence>
<sequence length="162" mass="16772">MLTTRALAALICTLAVAGCSTSGTDRPTSASSSTAPATSTPAPTDRLASGSPSTVAFDDADVPLAKEHCEAYVELNRRVHAQGQKDVADRAAWMDLHDEASADKEKAPARFRGLYAVIELWTLELADTRDGSVSADTKARLGAAVMGNAAICTAAGVTLPIL</sequence>
<feature type="compositionally biased region" description="Low complexity" evidence="1">
    <location>
        <begin position="27"/>
        <end position="44"/>
    </location>
</feature>
<name>A0ABN3LJ81_9MICO</name>
<dbReference type="Proteomes" id="UP001500730">
    <property type="component" value="Unassembled WGS sequence"/>
</dbReference>
<evidence type="ECO:0000256" key="2">
    <source>
        <dbReference type="SAM" id="SignalP"/>
    </source>
</evidence>
<organism evidence="3 4">
    <name type="scientific">Terrabacter carboxydivorans</name>
    <dbReference type="NCBI Taxonomy" id="619730"/>
    <lineage>
        <taxon>Bacteria</taxon>
        <taxon>Bacillati</taxon>
        <taxon>Actinomycetota</taxon>
        <taxon>Actinomycetes</taxon>
        <taxon>Micrococcales</taxon>
        <taxon>Intrasporangiaceae</taxon>
        <taxon>Terrabacter</taxon>
    </lineage>
</organism>
<reference evidence="3 4" key="1">
    <citation type="journal article" date="2019" name="Int. J. Syst. Evol. Microbiol.">
        <title>The Global Catalogue of Microorganisms (GCM) 10K type strain sequencing project: providing services to taxonomists for standard genome sequencing and annotation.</title>
        <authorList>
            <consortium name="The Broad Institute Genomics Platform"/>
            <consortium name="The Broad Institute Genome Sequencing Center for Infectious Disease"/>
            <person name="Wu L."/>
            <person name="Ma J."/>
        </authorList>
    </citation>
    <scope>NUCLEOTIDE SEQUENCE [LARGE SCALE GENOMIC DNA]</scope>
    <source>
        <strain evidence="3 4">JCM 16259</strain>
    </source>
</reference>